<dbReference type="Pfam" id="PF01935">
    <property type="entry name" value="DUF87"/>
    <property type="match status" value="1"/>
</dbReference>
<feature type="region of interest" description="Disordered" evidence="1">
    <location>
        <begin position="728"/>
        <end position="764"/>
    </location>
</feature>
<dbReference type="Gene3D" id="3.40.50.300">
    <property type="entry name" value="P-loop containing nucleotide triphosphate hydrolases"/>
    <property type="match status" value="2"/>
</dbReference>
<name>R7YCN6_9ACTN</name>
<dbReference type="RefSeq" id="WP_010841569.1">
    <property type="nucleotide sequence ID" value="NZ_AQPW01000004.1"/>
</dbReference>
<evidence type="ECO:0000313" key="4">
    <source>
        <dbReference type="Proteomes" id="UP000013569"/>
    </source>
</evidence>
<evidence type="ECO:0000313" key="3">
    <source>
        <dbReference type="EMBL" id="EON33800.1"/>
    </source>
</evidence>
<dbReference type="CDD" id="cd01127">
    <property type="entry name" value="TrwB_TraG_TraD_VirD4"/>
    <property type="match status" value="1"/>
</dbReference>
<feature type="compositionally biased region" description="Basic residues" evidence="1">
    <location>
        <begin position="737"/>
        <end position="746"/>
    </location>
</feature>
<organism evidence="3 4">
    <name type="scientific">Gordonia terrae C-6</name>
    <dbReference type="NCBI Taxonomy" id="1316928"/>
    <lineage>
        <taxon>Bacteria</taxon>
        <taxon>Bacillati</taxon>
        <taxon>Actinomycetota</taxon>
        <taxon>Actinomycetes</taxon>
        <taxon>Mycobacteriales</taxon>
        <taxon>Gordoniaceae</taxon>
        <taxon>Gordonia</taxon>
    </lineage>
</organism>
<dbReference type="InterPro" id="IPR051162">
    <property type="entry name" value="T4SS_component"/>
</dbReference>
<dbReference type="PANTHER" id="PTHR30121">
    <property type="entry name" value="UNCHARACTERIZED PROTEIN YJGR-RELATED"/>
    <property type="match status" value="1"/>
</dbReference>
<feature type="domain" description="Helicase HerA central" evidence="2">
    <location>
        <begin position="333"/>
        <end position="575"/>
    </location>
</feature>
<dbReference type="PANTHER" id="PTHR30121:SF6">
    <property type="entry name" value="SLR6007 PROTEIN"/>
    <property type="match status" value="1"/>
</dbReference>
<protein>
    <recommendedName>
        <fullName evidence="2">Helicase HerA central domain-containing protein</fullName>
    </recommendedName>
</protein>
<accession>R7YCN6</accession>
<gene>
    <name evidence="3" type="ORF">GTC6_05517</name>
</gene>
<comment type="caution">
    <text evidence="3">The sequence shown here is derived from an EMBL/GenBank/DDBJ whole genome shotgun (WGS) entry which is preliminary data.</text>
</comment>
<dbReference type="PATRIC" id="fig|1316928.3.peg.1106"/>
<dbReference type="EMBL" id="AQPW01000004">
    <property type="protein sequence ID" value="EON33800.1"/>
    <property type="molecule type" value="Genomic_DNA"/>
</dbReference>
<dbReference type="Proteomes" id="UP000013569">
    <property type="component" value="Unassembled WGS sequence"/>
</dbReference>
<dbReference type="AlphaFoldDB" id="R7YCN6"/>
<dbReference type="OrthoDB" id="3258326at2"/>
<proteinExistence type="predicted"/>
<dbReference type="InterPro" id="IPR027417">
    <property type="entry name" value="P-loop_NTPase"/>
</dbReference>
<evidence type="ECO:0000259" key="2">
    <source>
        <dbReference type="Pfam" id="PF01935"/>
    </source>
</evidence>
<reference evidence="3 4" key="1">
    <citation type="journal article" date="2013" name="Genome Announc.">
        <title>Draft Genome Sequence of a Benzothiophene-Desulfurizing Bacterium, Gordona terrae Strain C-6.</title>
        <authorList>
            <person name="Wang W."/>
            <person name="Ma T."/>
            <person name="Ren Y."/>
            <person name="Li G."/>
        </authorList>
    </citation>
    <scope>NUCLEOTIDE SEQUENCE [LARGE SCALE GENOMIC DNA]</scope>
    <source>
        <strain evidence="3 4">C-6</strain>
    </source>
</reference>
<sequence length="764" mass="83603">MEVAIALSLIAAPLLVVLGAVFTMRTNKQREYDRDHRTIYKIVFPHDVPVDRAAAMISTLPASIKPSKGSLSVPTMVFETINTGGVFSFRVRVPSAHAEYVVGQLRSAIPGIAVEPVGAEKSSLGEFNAGYDLGMTLPDRQIEVANKPADFAVSLLNSMSPIGDEVLVYQWVVAGTNKLKLPEDDERVQSTDFSWRKALLGKTEASRDEKSSRRAKVATEPNFLAALRIAARSQHPDRSKALCHNTIMALKASDGVKVKFQYREVSAGLTSMMNEAWTPISPHLQLSVSELVPRLGWALGSDFVEGVARASFRHLPAGPEVPEDGIVVGVSSLTGRERRVALPAGDGLTKHLLIAGATGVGKTFLAQNILIQHISRGGGAIIMERDGDLMSGTLSRIHRSFFDRVVVVDATDLVNFVGINPFDFESPMVIAAKLADLFERIYKINGVNLRKILFHGIPALAETGDATLLDLIPLVDPKTPADVRWSRDRISRLESKELIQFFKDWNAKSADRRSKDMEPVLNRFWELTLDPQVSRMLNHSHSTIDLGAALRDNKIVCINLKGVDSRLAEVIGSLLASWIWGQAASNAPAEHDNLLFLDEAHLFSHLETTINDMLATARKRKLGVVMATQFVEKLPVSVQQELSTNARTKIVMQSGPNSAQTLSREFASREVNAAMIQNLEKYTAIARLVLPGGGTSTPITIRTLDAPPVISDPNAAVELSNRKFARSAAQVDADQKARRHVASKGKQRPDIGDEPVLGDWKDDF</sequence>
<dbReference type="InterPro" id="IPR002789">
    <property type="entry name" value="HerA_central"/>
</dbReference>
<evidence type="ECO:0000256" key="1">
    <source>
        <dbReference type="SAM" id="MobiDB-lite"/>
    </source>
</evidence>
<dbReference type="SUPFAM" id="SSF52540">
    <property type="entry name" value="P-loop containing nucleoside triphosphate hydrolases"/>
    <property type="match status" value="1"/>
</dbReference>